<comment type="caution">
    <text evidence="2">The sequence shown here is derived from an EMBL/GenBank/DDBJ whole genome shotgun (WGS) entry which is preliminary data.</text>
</comment>
<dbReference type="Proteomes" id="UP000192477">
    <property type="component" value="Unassembled WGS sequence"/>
</dbReference>
<keyword evidence="1" id="KW-0812">Transmembrane</keyword>
<proteinExistence type="predicted"/>
<evidence type="ECO:0000313" key="3">
    <source>
        <dbReference type="Proteomes" id="UP000192477"/>
    </source>
</evidence>
<protein>
    <submittedName>
        <fullName evidence="2">Uncharacterized protein</fullName>
    </submittedName>
</protein>
<evidence type="ECO:0000313" key="2">
    <source>
        <dbReference type="EMBL" id="OQO71613.1"/>
    </source>
</evidence>
<gene>
    <name evidence="2" type="ORF">BH747_01925</name>
</gene>
<organism evidence="2 3">
    <name type="scientific">Enterococcus villorum</name>
    <dbReference type="NCBI Taxonomy" id="112904"/>
    <lineage>
        <taxon>Bacteria</taxon>
        <taxon>Bacillati</taxon>
        <taxon>Bacillota</taxon>
        <taxon>Bacilli</taxon>
        <taxon>Lactobacillales</taxon>
        <taxon>Enterococcaceae</taxon>
        <taxon>Enterococcus</taxon>
    </lineage>
</organism>
<name>A0A1V8YU66_9ENTE</name>
<evidence type="ECO:0000256" key="1">
    <source>
        <dbReference type="SAM" id="Phobius"/>
    </source>
</evidence>
<accession>A0A1V8YU66</accession>
<feature type="transmembrane region" description="Helical" evidence="1">
    <location>
        <begin position="57"/>
        <end position="79"/>
    </location>
</feature>
<keyword evidence="1" id="KW-0472">Membrane</keyword>
<sequence>MTIDFISLFMSKIFWNTLKFFYKFRFSCFRILLHLMQNKLKTLDNQSVIIGAIVNPIFFIYSYHKLFFLIVSIDTLFFIEKI</sequence>
<keyword evidence="1" id="KW-1133">Transmembrane helix</keyword>
<reference evidence="2 3" key="1">
    <citation type="journal article" date="2017" name="BMC Microbiol.">
        <title>Comparative genomics of Enterococcus spp. isolated from bovine feces.</title>
        <authorList>
            <person name="Beukers A.G."/>
            <person name="Zaheer R."/>
            <person name="Goji N."/>
            <person name="Amoako K.K."/>
            <person name="Chaves A.V."/>
            <person name="Ward M.P."/>
            <person name="McAllister T.A."/>
        </authorList>
    </citation>
    <scope>NUCLEOTIDE SEQUENCE [LARGE SCALE GENOMIC DNA]</scope>
    <source>
        <strain evidence="2 3">F1129D 143</strain>
    </source>
</reference>
<dbReference type="AlphaFoldDB" id="A0A1V8YU66"/>
<dbReference type="EMBL" id="MJEA01000001">
    <property type="protein sequence ID" value="OQO71613.1"/>
    <property type="molecule type" value="Genomic_DNA"/>
</dbReference>